<protein>
    <submittedName>
        <fullName evidence="1">Uncharacterized protein</fullName>
    </submittedName>
</protein>
<proteinExistence type="predicted"/>
<dbReference type="EMBL" id="JGZA01000015">
    <property type="protein sequence ID" value="KFI69796.1"/>
    <property type="molecule type" value="Genomic_DNA"/>
</dbReference>
<evidence type="ECO:0000313" key="1">
    <source>
        <dbReference type="EMBL" id="KFI69796.1"/>
    </source>
</evidence>
<sequence>MSVKTYTDSTTRIITKTIEEHVWKIHCDAIGCNNSLEFRENQDTGDITADGDYTGPDMDNEWLNIHDTNTAIQTALQHGWQEGNKGIQRGHLYCPTHNENQ</sequence>
<dbReference type="Proteomes" id="UP000029024">
    <property type="component" value="Unassembled WGS sequence"/>
</dbReference>
<reference evidence="1 2" key="1">
    <citation type="submission" date="2014-03" db="EMBL/GenBank/DDBJ databases">
        <title>Genomics of Bifidobacteria.</title>
        <authorList>
            <person name="Ventura M."/>
            <person name="Milani C."/>
            <person name="Lugli G.A."/>
        </authorList>
    </citation>
    <scope>NUCLEOTIDE SEQUENCE [LARGE SCALE GENOMIC DNA]</scope>
    <source>
        <strain evidence="1 2">LMG 21814</strain>
    </source>
</reference>
<comment type="caution">
    <text evidence="1">The sequence shown here is derived from an EMBL/GenBank/DDBJ whole genome shotgun (WGS) entry which is preliminary data.</text>
</comment>
<dbReference type="AlphaFoldDB" id="A0A087BFJ6"/>
<dbReference type="RefSeq" id="WP_032683793.1">
    <property type="nucleotide sequence ID" value="NZ_JGZA01000015.1"/>
</dbReference>
<gene>
    <name evidence="1" type="ORF">BLSS_0097</name>
</gene>
<organism evidence="1 2">
    <name type="scientific">Bifidobacterium longum subsp. suis</name>
    <dbReference type="NCBI Taxonomy" id="1695"/>
    <lineage>
        <taxon>Bacteria</taxon>
        <taxon>Bacillati</taxon>
        <taxon>Actinomycetota</taxon>
        <taxon>Actinomycetes</taxon>
        <taxon>Bifidobacteriales</taxon>
        <taxon>Bifidobacteriaceae</taxon>
        <taxon>Bifidobacterium</taxon>
    </lineage>
</organism>
<accession>A0A087BFJ6</accession>
<name>A0A087BFJ6_BIFLN</name>
<evidence type="ECO:0000313" key="2">
    <source>
        <dbReference type="Proteomes" id="UP000029024"/>
    </source>
</evidence>